<dbReference type="InterPro" id="IPR027796">
    <property type="entry name" value="OTT_1508_deam-like"/>
</dbReference>
<dbReference type="Proteomes" id="UP001447188">
    <property type="component" value="Unassembled WGS sequence"/>
</dbReference>
<evidence type="ECO:0000313" key="2">
    <source>
        <dbReference type="Proteomes" id="UP001447188"/>
    </source>
</evidence>
<name>A0ABR3G5D0_9PEZI</name>
<comment type="caution">
    <text evidence="1">The sequence shown here is derived from an EMBL/GenBank/DDBJ whole genome shotgun (WGS) entry which is preliminary data.</text>
</comment>
<reference evidence="1 2" key="1">
    <citation type="submission" date="2024-02" db="EMBL/GenBank/DDBJ databases">
        <title>Discinaceae phylogenomics.</title>
        <authorList>
            <person name="Dirks A.C."/>
            <person name="James T.Y."/>
        </authorList>
    </citation>
    <scope>NUCLEOTIDE SEQUENCE [LARGE SCALE GENOMIC DNA]</scope>
    <source>
        <strain evidence="1 2">ACD0624</strain>
    </source>
</reference>
<dbReference type="Pfam" id="PF14441">
    <property type="entry name" value="OTT_1508_deam"/>
    <property type="match status" value="1"/>
</dbReference>
<keyword evidence="2" id="KW-1185">Reference proteome</keyword>
<sequence>MSTRPRRPSRPLPPLPNVQTLVAFAAHHISTSTPTTVSYEPIPTAPALLDAIAAICSTTSRTAIALTIDSKLRQVHLLLSQEGVEQPSPRLHTHIQRTWKLLQELSNTAHGPKNSDTRAREIRLYRYLYTFHRTEIAKGFNEWWPKLDITCRKLGRAVRREKSELPRLMMRFQNAVVALRKVVDILGEEIEVKDEEWWEVRCLMEVAAAHKEVLVGRWEECEDWGVGFRDTGLAGPSTARRALENLTALHESISTLTGYASSPTSTTIFTFTIHASLLTCPSRPIPLPADWTPTIRALNPPSKALRRSTVAKELSAAYATTLHGSPHPECNLISYLQSRHSATPPLGYIGMSTPCCLACENWISYYHSCGSHRYGHRKSTGAWSWPWVMSPGVEEPELVEEIAMLCKEYFSDCCRGREVEREEVDEDDLGKRMREMESWWSESEGQCVFGCIRVDRCLCFEVLWGK</sequence>
<evidence type="ECO:0000313" key="1">
    <source>
        <dbReference type="EMBL" id="KAL0631068.1"/>
    </source>
</evidence>
<gene>
    <name evidence="1" type="ORF">Q9L58_010082</name>
</gene>
<proteinExistence type="predicted"/>
<organism evidence="1 2">
    <name type="scientific">Discina gigas</name>
    <dbReference type="NCBI Taxonomy" id="1032678"/>
    <lineage>
        <taxon>Eukaryota</taxon>
        <taxon>Fungi</taxon>
        <taxon>Dikarya</taxon>
        <taxon>Ascomycota</taxon>
        <taxon>Pezizomycotina</taxon>
        <taxon>Pezizomycetes</taxon>
        <taxon>Pezizales</taxon>
        <taxon>Discinaceae</taxon>
        <taxon>Discina</taxon>
    </lineage>
</organism>
<accession>A0ABR3G5D0</accession>
<dbReference type="EMBL" id="JBBBZM010000306">
    <property type="protein sequence ID" value="KAL0631068.1"/>
    <property type="molecule type" value="Genomic_DNA"/>
</dbReference>
<protein>
    <submittedName>
        <fullName evidence="1">Uncharacterized protein</fullName>
    </submittedName>
</protein>